<dbReference type="EMBL" id="SMMG02000005">
    <property type="protein sequence ID" value="KAA3473850.1"/>
    <property type="molecule type" value="Genomic_DNA"/>
</dbReference>
<keyword evidence="4" id="KW-1185">Reference proteome</keyword>
<dbReference type="InterPro" id="IPR012337">
    <property type="entry name" value="RNaseH-like_sf"/>
</dbReference>
<dbReference type="Proteomes" id="UP000325315">
    <property type="component" value="Unassembled WGS sequence"/>
</dbReference>
<evidence type="ECO:0000313" key="3">
    <source>
        <dbReference type="EMBL" id="KAA3473850.1"/>
    </source>
</evidence>
<gene>
    <name evidence="3" type="ORF">EPI10_024197</name>
</gene>
<dbReference type="CDD" id="cd09274">
    <property type="entry name" value="RNase_HI_RT_Ty3"/>
    <property type="match status" value="1"/>
</dbReference>
<dbReference type="Gene3D" id="1.10.340.70">
    <property type="match status" value="1"/>
</dbReference>
<dbReference type="Pfam" id="PF00665">
    <property type="entry name" value="rve"/>
    <property type="match status" value="1"/>
</dbReference>
<dbReference type="InterPro" id="IPR041588">
    <property type="entry name" value="Integrase_H2C2"/>
</dbReference>
<feature type="domain" description="Integrase catalytic" evidence="2">
    <location>
        <begin position="304"/>
        <end position="434"/>
    </location>
</feature>
<evidence type="ECO:0000313" key="4">
    <source>
        <dbReference type="Proteomes" id="UP000325315"/>
    </source>
</evidence>
<dbReference type="Gene3D" id="3.30.70.270">
    <property type="match status" value="1"/>
</dbReference>
<dbReference type="PANTHER" id="PTHR37984">
    <property type="entry name" value="PROTEIN CBG26694"/>
    <property type="match status" value="1"/>
</dbReference>
<evidence type="ECO:0000259" key="2">
    <source>
        <dbReference type="PROSITE" id="PS50994"/>
    </source>
</evidence>
<dbReference type="Gene3D" id="3.30.420.10">
    <property type="entry name" value="Ribonuclease H-like superfamily/Ribonuclease H"/>
    <property type="match status" value="1"/>
</dbReference>
<protein>
    <submittedName>
        <fullName evidence="3">Retroelement pol polyprotein-like</fullName>
    </submittedName>
</protein>
<accession>A0A5B6VX47</accession>
<dbReference type="Pfam" id="PF17919">
    <property type="entry name" value="RT_RNaseH_2"/>
    <property type="match status" value="1"/>
</dbReference>
<comment type="caution">
    <text evidence="3">The sequence shown here is derived from an EMBL/GenBank/DDBJ whole genome shotgun (WGS) entry which is preliminary data.</text>
</comment>
<dbReference type="AlphaFoldDB" id="A0A5B6VX47"/>
<dbReference type="InterPro" id="IPR036397">
    <property type="entry name" value="RNaseH_sf"/>
</dbReference>
<keyword evidence="1" id="KW-0511">Multifunctional enzyme</keyword>
<dbReference type="InterPro" id="IPR001584">
    <property type="entry name" value="Integrase_cat-core"/>
</dbReference>
<dbReference type="Pfam" id="PF17921">
    <property type="entry name" value="Integrase_H2C2"/>
    <property type="match status" value="1"/>
</dbReference>
<dbReference type="PANTHER" id="PTHR37984:SF5">
    <property type="entry name" value="PROTEIN NYNRIN-LIKE"/>
    <property type="match status" value="1"/>
</dbReference>
<dbReference type="InterPro" id="IPR043128">
    <property type="entry name" value="Rev_trsase/Diguanyl_cyclase"/>
</dbReference>
<dbReference type="GO" id="GO:0015074">
    <property type="term" value="P:DNA integration"/>
    <property type="evidence" value="ECO:0007669"/>
    <property type="project" value="InterPro"/>
</dbReference>
<dbReference type="GO" id="GO:0003824">
    <property type="term" value="F:catalytic activity"/>
    <property type="evidence" value="ECO:0007669"/>
    <property type="project" value="UniProtKB-KW"/>
</dbReference>
<name>A0A5B6VX47_9ROSI</name>
<dbReference type="GO" id="GO:0003676">
    <property type="term" value="F:nucleic acid binding"/>
    <property type="evidence" value="ECO:0007669"/>
    <property type="project" value="InterPro"/>
</dbReference>
<reference evidence="3" key="1">
    <citation type="submission" date="2019-08" db="EMBL/GenBank/DDBJ databases">
        <authorList>
            <person name="Liu F."/>
        </authorList>
    </citation>
    <scope>NUCLEOTIDE SEQUENCE [LARGE SCALE GENOMIC DNA]</scope>
    <source>
        <strain evidence="3">PA1801</strain>
        <tissue evidence="3">Leaf</tissue>
    </source>
</reference>
<dbReference type="SUPFAM" id="SSF56672">
    <property type="entry name" value="DNA/RNA polymerases"/>
    <property type="match status" value="1"/>
</dbReference>
<dbReference type="InterPro" id="IPR043502">
    <property type="entry name" value="DNA/RNA_pol_sf"/>
</dbReference>
<dbReference type="InterPro" id="IPR050951">
    <property type="entry name" value="Retrovirus_Pol_polyprotein"/>
</dbReference>
<dbReference type="SUPFAM" id="SSF53098">
    <property type="entry name" value="Ribonuclease H-like"/>
    <property type="match status" value="1"/>
</dbReference>
<dbReference type="InterPro" id="IPR041577">
    <property type="entry name" value="RT_RNaseH_2"/>
</dbReference>
<evidence type="ECO:0000256" key="1">
    <source>
        <dbReference type="ARBA" id="ARBA00023268"/>
    </source>
</evidence>
<organism evidence="3 4">
    <name type="scientific">Gossypium australe</name>
    <dbReference type="NCBI Taxonomy" id="47621"/>
    <lineage>
        <taxon>Eukaryota</taxon>
        <taxon>Viridiplantae</taxon>
        <taxon>Streptophyta</taxon>
        <taxon>Embryophyta</taxon>
        <taxon>Tracheophyta</taxon>
        <taxon>Spermatophyta</taxon>
        <taxon>Magnoliopsida</taxon>
        <taxon>eudicotyledons</taxon>
        <taxon>Gunneridae</taxon>
        <taxon>Pentapetalae</taxon>
        <taxon>rosids</taxon>
        <taxon>malvids</taxon>
        <taxon>Malvales</taxon>
        <taxon>Malvaceae</taxon>
        <taxon>Malvoideae</taxon>
        <taxon>Gossypium</taxon>
    </lineage>
</organism>
<sequence>MVEKFLEVFMDDFSVFGSTFESCLKNLKLVLCPCEETNPVLNWGKCHFMVREGIVLGHKISQRWIAMDKSKIEDFLRISKPLCVLLEHNRPFDFDEPGLRAFKKLNKQLVTTPIVIPLKWTLLFELMCDTSDFAVGAVLGQRKNKQLNYTTTEKELLAVVFAFDKFKSYLVGTKVTVYINHFAIMYLVKKKDAKPRLIRDRKRNGNQVVDHLSRSEARLEDDNIQIIKEDFPDEQLLVAMALISVTDNEIHSILQYCHSTLYGRHFGGMRIASKVLQSGFYWPNMFKDAHEFYHACDHCQRMGRLSRRQEMPLQNIVEIELFGLDFMVDYISKWTEVIAFPTNDAKSVMKFLHKNISTRFGTPCTLISDEGSHFDCKFVANALHRYGVKHKITTRYHPQKNDQVEVSNREIKQILEKVVNPTRKDWSSRLDEAL</sequence>
<proteinExistence type="predicted"/>
<dbReference type="PROSITE" id="PS50994">
    <property type="entry name" value="INTEGRASE"/>
    <property type="match status" value="1"/>
</dbReference>
<dbReference type="OrthoDB" id="1739170at2759"/>